<dbReference type="Gene3D" id="3.40.50.300">
    <property type="entry name" value="P-loop containing nucleotide triphosphate hydrolases"/>
    <property type="match status" value="3"/>
</dbReference>
<name>A0A1M5YR09_9FIRM</name>
<dbReference type="Pfam" id="PF13361">
    <property type="entry name" value="UvrD_C"/>
    <property type="match status" value="1"/>
</dbReference>
<evidence type="ECO:0000256" key="13">
    <source>
        <dbReference type="ARBA" id="ARBA00023204"/>
    </source>
</evidence>
<evidence type="ECO:0000256" key="7">
    <source>
        <dbReference type="ARBA" id="ARBA00022806"/>
    </source>
</evidence>
<comment type="similarity">
    <text evidence="14">Belongs to the helicase family. AddB/RexB type 1 subfamily.</text>
</comment>
<comment type="function">
    <text evidence="14">The heterodimer acts as both an ATP-dependent DNA helicase and an ATP-dependent, dual-direction single-stranded exonuclease. Recognizes the chi site generating a DNA molecule suitable for the initiation of homologous recombination. The AddB subunit has 5' -&gt; 3' nuclease activity but not helicase activity.</text>
</comment>
<keyword evidence="12 14" id="KW-0238">DNA-binding</keyword>
<dbReference type="GO" id="GO:0004386">
    <property type="term" value="F:helicase activity"/>
    <property type="evidence" value="ECO:0007669"/>
    <property type="project" value="UniProtKB-KW"/>
</dbReference>
<dbReference type="SUPFAM" id="SSF52540">
    <property type="entry name" value="P-loop containing nucleoside triphosphate hydrolases"/>
    <property type="match status" value="1"/>
</dbReference>
<evidence type="ECO:0000256" key="12">
    <source>
        <dbReference type="ARBA" id="ARBA00023125"/>
    </source>
</evidence>
<keyword evidence="11 14" id="KW-0411">Iron-sulfur</keyword>
<keyword evidence="1 14" id="KW-0004">4Fe-4S</keyword>
<comment type="cofactor">
    <cofactor evidence="14">
        <name>Mg(2+)</name>
        <dbReference type="ChEBI" id="CHEBI:18420"/>
    </cofactor>
</comment>
<dbReference type="GO" id="GO:0000724">
    <property type="term" value="P:double-strand break repair via homologous recombination"/>
    <property type="evidence" value="ECO:0007669"/>
    <property type="project" value="UniProtKB-UniRule"/>
</dbReference>
<evidence type="ECO:0000256" key="4">
    <source>
        <dbReference type="ARBA" id="ARBA00022741"/>
    </source>
</evidence>
<dbReference type="PANTHER" id="PTHR30591:SF1">
    <property type="entry name" value="RECBCD ENZYME SUBUNIT RECC"/>
    <property type="match status" value="1"/>
</dbReference>
<dbReference type="InterPro" id="IPR027417">
    <property type="entry name" value="P-loop_NTPase"/>
</dbReference>
<dbReference type="InterPro" id="IPR014017">
    <property type="entry name" value="DNA_helicase_UvrD-like_C"/>
</dbReference>
<dbReference type="PROSITE" id="PS51217">
    <property type="entry name" value="UVRD_HELICASE_CTER"/>
    <property type="match status" value="1"/>
</dbReference>
<dbReference type="Pfam" id="PF12705">
    <property type="entry name" value="PDDEXK_1"/>
    <property type="match status" value="1"/>
</dbReference>
<dbReference type="Gene3D" id="6.10.140.1030">
    <property type="match status" value="1"/>
</dbReference>
<evidence type="ECO:0000256" key="3">
    <source>
        <dbReference type="ARBA" id="ARBA00022723"/>
    </source>
</evidence>
<evidence type="ECO:0000256" key="8">
    <source>
        <dbReference type="ARBA" id="ARBA00022839"/>
    </source>
</evidence>
<dbReference type="GO" id="GO:0003690">
    <property type="term" value="F:double-stranded DNA binding"/>
    <property type="evidence" value="ECO:0007669"/>
    <property type="project" value="UniProtKB-UniRule"/>
</dbReference>
<keyword evidence="3 14" id="KW-0479">Metal-binding</keyword>
<dbReference type="STRING" id="1121420.SAMN02746098_02660"/>
<evidence type="ECO:0000313" key="16">
    <source>
        <dbReference type="EMBL" id="SHI14309.1"/>
    </source>
</evidence>
<evidence type="ECO:0000256" key="10">
    <source>
        <dbReference type="ARBA" id="ARBA00023004"/>
    </source>
</evidence>
<keyword evidence="6 14" id="KW-0378">Hydrolase</keyword>
<organism evidence="16 17">
    <name type="scientific">Desulfosporosinus lacus DSM 15449</name>
    <dbReference type="NCBI Taxonomy" id="1121420"/>
    <lineage>
        <taxon>Bacteria</taxon>
        <taxon>Bacillati</taxon>
        <taxon>Bacillota</taxon>
        <taxon>Clostridia</taxon>
        <taxon>Eubacteriales</taxon>
        <taxon>Desulfitobacteriaceae</taxon>
        <taxon>Desulfosporosinus</taxon>
    </lineage>
</organism>
<feature type="binding site" evidence="14">
    <location>
        <position position="812"/>
    </location>
    <ligand>
        <name>[4Fe-4S] cluster</name>
        <dbReference type="ChEBI" id="CHEBI:49883"/>
    </ligand>
</feature>
<dbReference type="GO" id="GO:0046872">
    <property type="term" value="F:metal ion binding"/>
    <property type="evidence" value="ECO:0007669"/>
    <property type="project" value="UniProtKB-KW"/>
</dbReference>
<keyword evidence="17" id="KW-1185">Reference proteome</keyword>
<keyword evidence="2 14" id="KW-0540">Nuclease</keyword>
<dbReference type="InterPro" id="IPR038726">
    <property type="entry name" value="PDDEXK_AddAB-type"/>
</dbReference>
<dbReference type="HAMAP" id="MF_01452">
    <property type="entry name" value="AddB_type1"/>
    <property type="match status" value="1"/>
</dbReference>
<evidence type="ECO:0000256" key="6">
    <source>
        <dbReference type="ARBA" id="ARBA00022801"/>
    </source>
</evidence>
<dbReference type="PANTHER" id="PTHR30591">
    <property type="entry name" value="RECBCD ENZYME SUBUNIT RECC"/>
    <property type="match status" value="1"/>
</dbReference>
<dbReference type="OrthoDB" id="9758506at2"/>
<dbReference type="GO" id="GO:0005524">
    <property type="term" value="F:ATP binding"/>
    <property type="evidence" value="ECO:0007669"/>
    <property type="project" value="UniProtKB-UniRule"/>
</dbReference>
<evidence type="ECO:0000256" key="1">
    <source>
        <dbReference type="ARBA" id="ARBA00022485"/>
    </source>
</evidence>
<dbReference type="EC" id="3.1.-.-" evidence="14"/>
<feature type="binding site" evidence="14">
    <location>
        <position position="1165"/>
    </location>
    <ligand>
        <name>[4Fe-4S] cluster</name>
        <dbReference type="ChEBI" id="CHEBI:49883"/>
    </ligand>
</feature>
<dbReference type="GO" id="GO:0008409">
    <property type="term" value="F:5'-3' exonuclease activity"/>
    <property type="evidence" value="ECO:0007669"/>
    <property type="project" value="UniProtKB-UniRule"/>
</dbReference>
<feature type="binding site" evidence="14">
    <location>
        <position position="1162"/>
    </location>
    <ligand>
        <name>[4Fe-4S] cluster</name>
        <dbReference type="ChEBI" id="CHEBI:49883"/>
    </ligand>
</feature>
<dbReference type="GO" id="GO:0051539">
    <property type="term" value="F:4 iron, 4 sulfur cluster binding"/>
    <property type="evidence" value="ECO:0007669"/>
    <property type="project" value="UniProtKB-KW"/>
</dbReference>
<evidence type="ECO:0000256" key="14">
    <source>
        <dbReference type="HAMAP-Rule" id="MF_01452"/>
    </source>
</evidence>
<keyword evidence="8 14" id="KW-0269">Exonuclease</keyword>
<protein>
    <recommendedName>
        <fullName evidence="14">ATP-dependent helicase/deoxyribonuclease subunit B</fullName>
        <ecNumber evidence="14">3.1.-.-</ecNumber>
    </recommendedName>
    <alternativeName>
        <fullName evidence="14">ATP-dependent helicase/nuclease subunit AddB</fullName>
    </alternativeName>
</protein>
<feature type="domain" description="UvrD-like helicase C-terminal" evidence="15">
    <location>
        <begin position="300"/>
        <end position="615"/>
    </location>
</feature>
<evidence type="ECO:0000256" key="5">
    <source>
        <dbReference type="ARBA" id="ARBA00022763"/>
    </source>
</evidence>
<dbReference type="EMBL" id="FQXJ01000008">
    <property type="protein sequence ID" value="SHI14309.1"/>
    <property type="molecule type" value="Genomic_DNA"/>
</dbReference>
<evidence type="ECO:0000259" key="15">
    <source>
        <dbReference type="PROSITE" id="PS51217"/>
    </source>
</evidence>
<accession>A0A1M5YR09</accession>
<keyword evidence="7 14" id="KW-0347">Helicase</keyword>
<feature type="binding site" evidence="14">
    <location>
        <position position="1171"/>
    </location>
    <ligand>
        <name>[4Fe-4S] cluster</name>
        <dbReference type="ChEBI" id="CHEBI:49883"/>
    </ligand>
</feature>
<comment type="cofactor">
    <cofactor evidence="14">
        <name>[4Fe-4S] cluster</name>
        <dbReference type="ChEBI" id="CHEBI:49883"/>
    </cofactor>
    <text evidence="14">Binds 1 [4Fe-4S] cluster.</text>
</comment>
<gene>
    <name evidence="14" type="primary">addB</name>
    <name evidence="16" type="ORF">SAMN02746098_02660</name>
</gene>
<keyword evidence="4 14" id="KW-0547">Nucleotide-binding</keyword>
<evidence type="ECO:0000313" key="17">
    <source>
        <dbReference type="Proteomes" id="UP000183954"/>
    </source>
</evidence>
<evidence type="ECO:0000256" key="9">
    <source>
        <dbReference type="ARBA" id="ARBA00022840"/>
    </source>
</evidence>
<keyword evidence="10 14" id="KW-0408">Iron</keyword>
<evidence type="ECO:0000256" key="11">
    <source>
        <dbReference type="ARBA" id="ARBA00023014"/>
    </source>
</evidence>
<sequence length="1247" mass="140851">MGFRFVFGRAGSGKSTLCLEEIRSELRNEPGGSPLILLVPEQATYQLEVALANTPDLAGSLQAQVLSFRRLGWRVFSETGGGQKVLIGTIGKRMLIRKILLKHRLKLKAFARSATRPGMAELLAQAIGEFKTYRVVPNDLRKAKTASSILLDKLDDLALIYEEFQATLGQGIRDPDEELTVLAEKIPYAPLIQGAKVWVDGFTGFTPQELEVLKIIMSTAQEVVITSSLDPSYLSEEHHLGTGIFRAGEELFAGPWKTYQDLQRIALETGTHIHPPTLLKASIRFKHPWLWHLEKYYAAYPTVSYGTNQSFDSCNSMDEAPITVDTATEGIQVLSAVNRRAEVEGVARELRRLARDEGFCWNEMAVTTRDLTGYAELIAQVFTSYEVPHFLDYKRSVLHHPLIELLQSILEVAQSNWGYEPLFRCLKTDFFPLQRDAVDRLENYVLEHGIHGEGWTRNVDWRYHRQWTLGKNEEQRVTELMFQAELNSSRQTVYDLIAPLMHGFLLKGESKTSNVRTVTEALYVFLETLNIPSTLKRWSQKAQEEGDLSEARLHEQIWESVVQVLDEIVVGLGEESLELEDYALILSSGIEGIELGLIPPGLDQILVGSLDRSRNPEARVLFLVGANEGILPARPVSDGVLDAEERVQLEKAGVVLAPKGKSQTYEEQFFIYMALTRAVEKLVVSYPLTDEEGKGLTVSPVVTRICHLFPTLNDNFLGNQEDIHQISQPDSTLQIYAEQLRTLRQGEPLSTLWQATEKWLIEDPLRHNQTKRLQASLTTQNQEGKLQRPLARRLYGKRLMASVSRLEQFAKCPFGHYARYGLKLRERSAYQLSSPNMGEFFHTLLHDFAIELQSRGLDWGKLTKEESWALISGLADKIAPSLQHEILLSSARYRYLTHKLKRTVHHAVRVLGEHARKGIFIPIQLEVGFGPQEKLPGVEIPLTEDDSLLLCGQIDRVDAAFLDGQVFLRILDYKSRELSLSLDSIYYGLNLQLLTYLNVALQGAEVLLNTTLALPSSEETELSTESTMSEIAAGRDNPFLQKIPAGFLYFPVLEPQLEEKLPLSTEELEQHRVRAVKVSGYLLANPKVLEAMDSTFTTGQSELLGLKLKKDGTFKKGTNVLTEGQFSLLSDYLHQWFREKGEEILDGDISLSPFRRGKSTGCQYCAYKPVCHFDPYLPENQYRDLSALKPEEVWERLDISKEDTPCDSLPETKDSNALTLNWLGEENEPKKVRKIQTRKLKGGNLSE</sequence>
<reference evidence="17" key="1">
    <citation type="submission" date="2016-11" db="EMBL/GenBank/DDBJ databases">
        <authorList>
            <person name="Varghese N."/>
            <person name="Submissions S."/>
        </authorList>
    </citation>
    <scope>NUCLEOTIDE SEQUENCE [LARGE SCALE GENOMIC DNA]</scope>
    <source>
        <strain evidence="17">DSM 15449</strain>
    </source>
</reference>
<evidence type="ECO:0000256" key="2">
    <source>
        <dbReference type="ARBA" id="ARBA00022722"/>
    </source>
</evidence>
<dbReference type="AlphaFoldDB" id="A0A1M5YR09"/>
<dbReference type="InterPro" id="IPR049035">
    <property type="entry name" value="ADDB_N"/>
</dbReference>
<keyword evidence="13 14" id="KW-0234">DNA repair</keyword>
<dbReference type="Pfam" id="PF21445">
    <property type="entry name" value="ADDB_N"/>
    <property type="match status" value="1"/>
</dbReference>
<comment type="subunit">
    <text evidence="14">Heterodimer of AddA and AddB.</text>
</comment>
<dbReference type="NCBIfam" id="TIGR02773">
    <property type="entry name" value="addB_Gpos"/>
    <property type="match status" value="1"/>
</dbReference>
<dbReference type="InterPro" id="IPR014140">
    <property type="entry name" value="DNA_helicase_suAddB"/>
</dbReference>
<dbReference type="RefSeq" id="WP_073030205.1">
    <property type="nucleotide sequence ID" value="NZ_FQXJ01000008.1"/>
</dbReference>
<comment type="miscellaneous">
    <text evidence="14">Despite having conserved helicase domains, this subunit does not have helicase activity.</text>
</comment>
<keyword evidence="5 14" id="KW-0227">DNA damage</keyword>
<dbReference type="Proteomes" id="UP000183954">
    <property type="component" value="Unassembled WGS sequence"/>
</dbReference>
<keyword evidence="9 14" id="KW-0067">ATP-binding</keyword>
<proteinExistence type="inferred from homology"/>